<evidence type="ECO:0000313" key="10">
    <source>
        <dbReference type="Proteomes" id="UP000808215"/>
    </source>
</evidence>
<dbReference type="Gene3D" id="2.40.110.10">
    <property type="entry name" value="Butyryl-CoA Dehydrogenase, subunit A, domain 2"/>
    <property type="match status" value="1"/>
</dbReference>
<evidence type="ECO:0000313" key="8">
    <source>
        <dbReference type="EMBL" id="PRH40020.1"/>
    </source>
</evidence>
<feature type="compositionally biased region" description="Low complexity" evidence="3">
    <location>
        <begin position="433"/>
        <end position="442"/>
    </location>
</feature>
<accession>A0AA45BAZ9</accession>
<dbReference type="SUPFAM" id="SSF56645">
    <property type="entry name" value="Acyl-CoA dehydrogenase NM domain-like"/>
    <property type="match status" value="1"/>
</dbReference>
<evidence type="ECO:0000256" key="1">
    <source>
        <dbReference type="ARBA" id="ARBA00022630"/>
    </source>
</evidence>
<dbReference type="AlphaFoldDB" id="A0AA45BAZ9"/>
<dbReference type="InterPro" id="IPR052547">
    <property type="entry name" value="Mito_Isobutyryl-CoADH"/>
</dbReference>
<dbReference type="SUPFAM" id="SSF47203">
    <property type="entry name" value="Acyl-CoA dehydrogenase C-terminal domain-like"/>
    <property type="match status" value="1"/>
</dbReference>
<dbReference type="Proteomes" id="UP000808215">
    <property type="component" value="Unassembled WGS sequence"/>
</dbReference>
<dbReference type="Pfam" id="PF02770">
    <property type="entry name" value="Acyl-CoA_dh_M"/>
    <property type="match status" value="1"/>
</dbReference>
<dbReference type="EMBL" id="JADVKH010000072">
    <property type="protein sequence ID" value="MBJ9690191.1"/>
    <property type="molecule type" value="Genomic_DNA"/>
</dbReference>
<gene>
    <name evidence="8" type="ORF">C6T65_22860</name>
    <name evidence="7" type="ORF">I5589_24235</name>
</gene>
<keyword evidence="10" id="KW-1185">Reference proteome</keyword>
<dbReference type="Pfam" id="PF02771">
    <property type="entry name" value="Acyl-CoA_dh_N"/>
    <property type="match status" value="1"/>
</dbReference>
<keyword evidence="1" id="KW-0285">Flavoprotein</keyword>
<dbReference type="InterPro" id="IPR037069">
    <property type="entry name" value="AcylCoA_DH/ox_N_sf"/>
</dbReference>
<feature type="domain" description="Acyl-CoA oxidase/dehydrogenase middle" evidence="4">
    <location>
        <begin position="143"/>
        <end position="238"/>
    </location>
</feature>
<evidence type="ECO:0000256" key="3">
    <source>
        <dbReference type="SAM" id="MobiDB-lite"/>
    </source>
</evidence>
<dbReference type="PANTHER" id="PTHR43831">
    <property type="entry name" value="ISOBUTYRYL-COA DEHYDROGENASE"/>
    <property type="match status" value="1"/>
</dbReference>
<feature type="domain" description="Acyl-CoA dehydrogenase/oxidase N-terminal" evidence="5">
    <location>
        <begin position="35"/>
        <end position="103"/>
    </location>
</feature>
<dbReference type="InterPro" id="IPR013786">
    <property type="entry name" value="AcylCoA_DH/ox_N"/>
</dbReference>
<dbReference type="Pfam" id="PF08028">
    <property type="entry name" value="Acyl-CoA_dh_2"/>
    <property type="match status" value="1"/>
</dbReference>
<dbReference type="Proteomes" id="UP000237632">
    <property type="component" value="Unassembled WGS sequence"/>
</dbReference>
<evidence type="ECO:0000313" key="9">
    <source>
        <dbReference type="Proteomes" id="UP000237632"/>
    </source>
</evidence>
<dbReference type="InterPro" id="IPR036250">
    <property type="entry name" value="AcylCo_DH-like_C"/>
</dbReference>
<evidence type="ECO:0000313" key="7">
    <source>
        <dbReference type="EMBL" id="MBJ9690191.1"/>
    </source>
</evidence>
<reference evidence="8 9" key="1">
    <citation type="submission" date="2018-03" db="EMBL/GenBank/DDBJ databases">
        <authorList>
            <person name="Nguyen K."/>
            <person name="Fouts D."/>
            <person name="Sutton G."/>
        </authorList>
    </citation>
    <scope>NUCLEOTIDE SEQUENCE [LARGE SCALE GENOMIC DNA]</scope>
    <source>
        <strain evidence="8 9">AU3578</strain>
    </source>
</reference>
<evidence type="ECO:0000259" key="6">
    <source>
        <dbReference type="Pfam" id="PF08028"/>
    </source>
</evidence>
<dbReference type="InterPro" id="IPR013107">
    <property type="entry name" value="Acyl-CoA_DH_C"/>
</dbReference>
<comment type="caution">
    <text evidence="8">The sequence shown here is derived from an EMBL/GenBank/DDBJ whole genome shotgun (WGS) entry which is preliminary data.</text>
</comment>
<dbReference type="InterPro" id="IPR046373">
    <property type="entry name" value="Acyl-CoA_Oxase/DH_mid-dom_sf"/>
</dbReference>
<dbReference type="CDD" id="cd00567">
    <property type="entry name" value="ACAD"/>
    <property type="match status" value="1"/>
</dbReference>
<sequence>MSASLAASAPLPAQSSLRHLPADDARVAALLERLAPELAADAARNDVDGRFPHENFARLHRAGLIAQVVPREHGGAGATLAQASRIVAAIARADPATALVLTMTYLQHRALGRADSRWPARVRRAVFDSAVDEGALINALRVEPALGSPSRGGLPETIARRDGDGWRLSGHKLYSTGIPALRWLAVWARTDEPEPRVGVFLVRRDGDGHDDARIRVIESWDHLGLRASGSHEVVFDDVWLPADHAVDVRAPGAWAVSAASHADIDAQTDQQAWMVALLGSLYDAVARASRDWLLGFATTRAPSGLGAPLATLPRVQEAIGEIEGWLHANRVLLDEHIARTDAGDAPTVTTSGLVKRTVTEQAIRVVEHALKLSGNHGLSRHNPLERHYRDVLCGRVHTPQDDAIAVAAGRAALEAAAAAAAAAAVRSAPSDGASSRSAPHAARAFDRSDA</sequence>
<dbReference type="Gene3D" id="1.20.140.10">
    <property type="entry name" value="Butyryl-CoA Dehydrogenase, subunit A, domain 3"/>
    <property type="match status" value="1"/>
</dbReference>
<dbReference type="RefSeq" id="WP_059463793.1">
    <property type="nucleotide sequence ID" value="NZ_CADEQL010000002.1"/>
</dbReference>
<evidence type="ECO:0000256" key="2">
    <source>
        <dbReference type="ARBA" id="ARBA00023002"/>
    </source>
</evidence>
<protein>
    <submittedName>
        <fullName evidence="8">Acyl-CoA dehydrogenase</fullName>
    </submittedName>
    <submittedName>
        <fullName evidence="7">Acyl-CoA/acyl-ACP dehydrogenase</fullName>
    </submittedName>
</protein>
<dbReference type="GO" id="GO:0016627">
    <property type="term" value="F:oxidoreductase activity, acting on the CH-CH group of donors"/>
    <property type="evidence" value="ECO:0007669"/>
    <property type="project" value="InterPro"/>
</dbReference>
<evidence type="ECO:0000259" key="4">
    <source>
        <dbReference type="Pfam" id="PF02770"/>
    </source>
</evidence>
<dbReference type="PANTHER" id="PTHR43831:SF1">
    <property type="entry name" value="ISOBUTYRYL-COA DEHYDROGENASE, MITOCHONDRIAL"/>
    <property type="match status" value="1"/>
</dbReference>
<proteinExistence type="predicted"/>
<keyword evidence="2" id="KW-0560">Oxidoreductase</keyword>
<dbReference type="GO" id="GO:0050660">
    <property type="term" value="F:flavin adenine dinucleotide binding"/>
    <property type="evidence" value="ECO:0007669"/>
    <property type="project" value="InterPro"/>
</dbReference>
<feature type="region of interest" description="Disordered" evidence="3">
    <location>
        <begin position="424"/>
        <end position="450"/>
    </location>
</feature>
<dbReference type="InterPro" id="IPR006091">
    <property type="entry name" value="Acyl-CoA_Oxase/DH_mid-dom"/>
</dbReference>
<name>A0AA45BAZ9_BURVI</name>
<feature type="domain" description="Acyl-CoA dehydrogenase C-terminal" evidence="6">
    <location>
        <begin position="285"/>
        <end position="398"/>
    </location>
</feature>
<reference evidence="7 10" key="2">
    <citation type="submission" date="2020-11" db="EMBL/GenBank/DDBJ databases">
        <title>Enhanced detection system for hospital associated transmission using whole genome sequencing surveillance.</title>
        <authorList>
            <person name="Harrison L.H."/>
            <person name="Van Tyne D."/>
            <person name="Marsh J.W."/>
            <person name="Griffith M.P."/>
            <person name="Snyder D.J."/>
            <person name="Cooper V.S."/>
            <person name="Mustapha M."/>
        </authorList>
    </citation>
    <scope>NUCLEOTIDE SEQUENCE [LARGE SCALE GENOMIC DNA]</scope>
    <source>
        <strain evidence="7 10">BC00020</strain>
    </source>
</reference>
<evidence type="ECO:0000259" key="5">
    <source>
        <dbReference type="Pfam" id="PF02771"/>
    </source>
</evidence>
<dbReference type="InterPro" id="IPR009100">
    <property type="entry name" value="AcylCoA_DH/oxidase_NM_dom_sf"/>
</dbReference>
<dbReference type="Gene3D" id="1.10.540.10">
    <property type="entry name" value="Acyl-CoA dehydrogenase/oxidase, N-terminal domain"/>
    <property type="match status" value="1"/>
</dbReference>
<organism evidence="8 9">
    <name type="scientific">Burkholderia vietnamiensis</name>
    <dbReference type="NCBI Taxonomy" id="60552"/>
    <lineage>
        <taxon>Bacteria</taxon>
        <taxon>Pseudomonadati</taxon>
        <taxon>Pseudomonadota</taxon>
        <taxon>Betaproteobacteria</taxon>
        <taxon>Burkholderiales</taxon>
        <taxon>Burkholderiaceae</taxon>
        <taxon>Burkholderia</taxon>
        <taxon>Burkholderia cepacia complex</taxon>
    </lineage>
</organism>
<dbReference type="EMBL" id="PVHK01000172">
    <property type="protein sequence ID" value="PRH40020.1"/>
    <property type="molecule type" value="Genomic_DNA"/>
</dbReference>